<name>A0A5C3KFR7_COPMA</name>
<organism evidence="1 2">
    <name type="scientific">Coprinopsis marcescibilis</name>
    <name type="common">Agaric fungus</name>
    <name type="synonym">Psathyrella marcescibilis</name>
    <dbReference type="NCBI Taxonomy" id="230819"/>
    <lineage>
        <taxon>Eukaryota</taxon>
        <taxon>Fungi</taxon>
        <taxon>Dikarya</taxon>
        <taxon>Basidiomycota</taxon>
        <taxon>Agaricomycotina</taxon>
        <taxon>Agaricomycetes</taxon>
        <taxon>Agaricomycetidae</taxon>
        <taxon>Agaricales</taxon>
        <taxon>Agaricineae</taxon>
        <taxon>Psathyrellaceae</taxon>
        <taxon>Coprinopsis</taxon>
    </lineage>
</organism>
<proteinExistence type="predicted"/>
<dbReference type="Proteomes" id="UP000307440">
    <property type="component" value="Unassembled WGS sequence"/>
</dbReference>
<gene>
    <name evidence="1" type="ORF">FA15DRAFT_660476</name>
</gene>
<evidence type="ECO:0000313" key="2">
    <source>
        <dbReference type="Proteomes" id="UP000307440"/>
    </source>
</evidence>
<reference evidence="1 2" key="1">
    <citation type="journal article" date="2019" name="Nat. Ecol. Evol.">
        <title>Megaphylogeny resolves global patterns of mushroom evolution.</title>
        <authorList>
            <person name="Varga T."/>
            <person name="Krizsan K."/>
            <person name="Foldi C."/>
            <person name="Dima B."/>
            <person name="Sanchez-Garcia M."/>
            <person name="Sanchez-Ramirez S."/>
            <person name="Szollosi G.J."/>
            <person name="Szarkandi J.G."/>
            <person name="Papp V."/>
            <person name="Albert L."/>
            <person name="Andreopoulos W."/>
            <person name="Angelini C."/>
            <person name="Antonin V."/>
            <person name="Barry K.W."/>
            <person name="Bougher N.L."/>
            <person name="Buchanan P."/>
            <person name="Buyck B."/>
            <person name="Bense V."/>
            <person name="Catcheside P."/>
            <person name="Chovatia M."/>
            <person name="Cooper J."/>
            <person name="Damon W."/>
            <person name="Desjardin D."/>
            <person name="Finy P."/>
            <person name="Geml J."/>
            <person name="Haridas S."/>
            <person name="Hughes K."/>
            <person name="Justo A."/>
            <person name="Karasinski D."/>
            <person name="Kautmanova I."/>
            <person name="Kiss B."/>
            <person name="Kocsube S."/>
            <person name="Kotiranta H."/>
            <person name="LaButti K.M."/>
            <person name="Lechner B.E."/>
            <person name="Liimatainen K."/>
            <person name="Lipzen A."/>
            <person name="Lukacs Z."/>
            <person name="Mihaltcheva S."/>
            <person name="Morgado L.N."/>
            <person name="Niskanen T."/>
            <person name="Noordeloos M.E."/>
            <person name="Ohm R.A."/>
            <person name="Ortiz-Santana B."/>
            <person name="Ovrebo C."/>
            <person name="Racz N."/>
            <person name="Riley R."/>
            <person name="Savchenko A."/>
            <person name="Shiryaev A."/>
            <person name="Soop K."/>
            <person name="Spirin V."/>
            <person name="Szebenyi C."/>
            <person name="Tomsovsky M."/>
            <person name="Tulloss R.E."/>
            <person name="Uehling J."/>
            <person name="Grigoriev I.V."/>
            <person name="Vagvolgyi C."/>
            <person name="Papp T."/>
            <person name="Martin F.M."/>
            <person name="Miettinen O."/>
            <person name="Hibbett D.S."/>
            <person name="Nagy L.G."/>
        </authorList>
    </citation>
    <scope>NUCLEOTIDE SEQUENCE [LARGE SCALE GENOMIC DNA]</scope>
    <source>
        <strain evidence="1 2">CBS 121175</strain>
    </source>
</reference>
<dbReference type="EMBL" id="ML210382">
    <property type="protein sequence ID" value="TFK18724.1"/>
    <property type="molecule type" value="Genomic_DNA"/>
</dbReference>
<evidence type="ECO:0000313" key="1">
    <source>
        <dbReference type="EMBL" id="TFK18724.1"/>
    </source>
</evidence>
<keyword evidence="2" id="KW-1185">Reference proteome</keyword>
<protein>
    <submittedName>
        <fullName evidence="1">Uncharacterized protein</fullName>
    </submittedName>
</protein>
<dbReference type="AlphaFoldDB" id="A0A5C3KFR7"/>
<accession>A0A5C3KFR7</accession>
<sequence>MEGFQTISVTLATVDDHMPPTNGNVHGHHPPFTGTALLFMQYPAQEIQQSLETNYITLQTLIPLLSAAIERNTMVLGPHLQPIALLLTIPFGPMSVWGLMGIETMRIPDFTNAFQNPLNGHQILDTNSCVYAIAVEHPLSWQLIAVWQPFSGFNPSYHFIVIVAIPSGFWNHLIIILESSGVSALQQPIANTNLALGDSSADSAGTLTESAALAEVFAVYHISSSMIRAATYQQQGLTLPEMINSLRSVSWILAIFGLPSYQDDAAAESTTSLTGGHILTSIEILAHLGWVQLTYKRKAYSYIWAERAALKTWNTGNTNDHTCNLYQKWRGVIWLFCNSQSYNASVPIPCRNAVDIDEQWAFHLSENDISSPKNSMIDQFLV</sequence>